<dbReference type="PIR" id="A75260">
    <property type="entry name" value="A75260"/>
</dbReference>
<gene>
    <name evidence="1" type="ordered locus">DR_2550</name>
</gene>
<proteinExistence type="predicted"/>
<name>Q9RRE2_DEIRA</name>
<sequence>MGPEVGWSCPECRARLLAMPEQNASSVLVQSEGAALALLGGIVSGELGPFRQGPLSPAQWAAQRGEPLYRTLRRVRRWQALGVLDVQDTKKRAGRPVRLYGLTSPSFYIPHAVLPVDEVLARIGEPMERQLRADIARAFADLPDIGGTQIVIHGETYGAFLAHSPGQPWGGKDDLVLIDRWANLRLTHADALAFQHELDELFARYEHRSGPQSYSLHLRLVASARGAASR</sequence>
<dbReference type="KEGG" id="dra:DR_2550"/>
<dbReference type="PaxDb" id="243230-DR_2550"/>
<dbReference type="AlphaFoldDB" id="Q9RRE2"/>
<evidence type="ECO:0000313" key="1">
    <source>
        <dbReference type="EMBL" id="AAF12096.1"/>
    </source>
</evidence>
<dbReference type="EnsemblBacteria" id="AAF12096">
    <property type="protein sequence ID" value="AAF12096"/>
    <property type="gene ID" value="DR_2550"/>
</dbReference>
<organism evidence="1 2">
    <name type="scientific">Deinococcus radiodurans (strain ATCC 13939 / DSM 20539 / JCM 16871 / CCUG 27074 / LMG 4051 / NBRC 15346 / NCIMB 9279 / VKM B-1422 / R1)</name>
    <dbReference type="NCBI Taxonomy" id="243230"/>
    <lineage>
        <taxon>Bacteria</taxon>
        <taxon>Thermotogati</taxon>
        <taxon>Deinococcota</taxon>
        <taxon>Deinococci</taxon>
        <taxon>Deinococcales</taxon>
        <taxon>Deinococcaceae</taxon>
        <taxon>Deinococcus</taxon>
    </lineage>
</organism>
<dbReference type="PATRIC" id="fig|243230.17.peg.2793"/>
<dbReference type="InParanoid" id="Q9RRE2"/>
<dbReference type="HOGENOM" id="CLU_1203209_0_0_0"/>
<dbReference type="OrthoDB" id="66712at2"/>
<dbReference type="Proteomes" id="UP000002524">
    <property type="component" value="Chromosome 1"/>
</dbReference>
<protein>
    <submittedName>
        <fullName evidence="1">Uncharacterized protein</fullName>
    </submittedName>
</protein>
<reference evidence="1 2" key="1">
    <citation type="journal article" date="1999" name="Science">
        <title>Genome sequence of the radioresistant bacterium Deinococcus radiodurans R1.</title>
        <authorList>
            <person name="White O."/>
            <person name="Eisen J.A."/>
            <person name="Heidelberg J.F."/>
            <person name="Hickey E.K."/>
            <person name="Peterson J.D."/>
            <person name="Dodson R.J."/>
            <person name="Haft D.H."/>
            <person name="Gwinn M.L."/>
            <person name="Nelson W.C."/>
            <person name="Richardson D.L."/>
            <person name="Moffat K.S."/>
            <person name="Qin H."/>
            <person name="Jiang L."/>
            <person name="Pamphile W."/>
            <person name="Crosby M."/>
            <person name="Shen M."/>
            <person name="Vamathevan J.J."/>
            <person name="Lam P."/>
            <person name="McDonald L."/>
            <person name="Utterback T."/>
            <person name="Zalewski C."/>
            <person name="Makarova K.S."/>
            <person name="Aravind L."/>
            <person name="Daly M.J."/>
            <person name="Minton K.W."/>
            <person name="Fleischmann R.D."/>
            <person name="Ketchum K.A."/>
            <person name="Nelson K.E."/>
            <person name="Salzberg S."/>
            <person name="Smith H.O."/>
            <person name="Venter J.C."/>
            <person name="Fraser C.M."/>
        </authorList>
    </citation>
    <scope>NUCLEOTIDE SEQUENCE [LARGE SCALE GENOMIC DNA]</scope>
    <source>
        <strain evidence="2">ATCC 13939 / DSM 20539 / JCM 16871 / LMG 4051 / NBRC 15346 / NCIMB 9279 / R1 / VKM B-1422</strain>
    </source>
</reference>
<accession>Q9RRE2</accession>
<dbReference type="EMBL" id="AE000513">
    <property type="protein sequence ID" value="AAF12096.1"/>
    <property type="molecule type" value="Genomic_DNA"/>
</dbReference>
<evidence type="ECO:0000313" key="2">
    <source>
        <dbReference type="Proteomes" id="UP000002524"/>
    </source>
</evidence>
<keyword evidence="2" id="KW-1185">Reference proteome</keyword>